<gene>
    <name evidence="11" type="ORF">MOX91_02190</name>
</gene>
<dbReference type="InterPro" id="IPR050979">
    <property type="entry name" value="LD-transpeptidase"/>
</dbReference>
<keyword evidence="8 9" id="KW-0961">Cell wall biogenesis/degradation</keyword>
<evidence type="ECO:0000256" key="4">
    <source>
        <dbReference type="ARBA" id="ARBA00022679"/>
    </source>
</evidence>
<keyword evidence="4" id="KW-0808">Transferase</keyword>
<dbReference type="EMBL" id="JALBUT010000002">
    <property type="protein sequence ID" value="MDX8414995.1"/>
    <property type="molecule type" value="Genomic_DNA"/>
</dbReference>
<dbReference type="SUPFAM" id="SSF141523">
    <property type="entry name" value="L,D-transpeptidase catalytic domain-like"/>
    <property type="match status" value="1"/>
</dbReference>
<dbReference type="Proteomes" id="UP001275932">
    <property type="component" value="Unassembled WGS sequence"/>
</dbReference>
<keyword evidence="5" id="KW-0378">Hydrolase</keyword>
<dbReference type="InterPro" id="IPR005490">
    <property type="entry name" value="LD_TPept_cat_dom"/>
</dbReference>
<dbReference type="Pfam" id="PF03734">
    <property type="entry name" value="YkuD"/>
    <property type="match status" value="1"/>
</dbReference>
<keyword evidence="3" id="KW-0328">Glycosyltransferase</keyword>
<dbReference type="PANTHER" id="PTHR30582">
    <property type="entry name" value="L,D-TRANSPEPTIDASE"/>
    <property type="match status" value="1"/>
</dbReference>
<comment type="pathway">
    <text evidence="1 9">Cell wall biogenesis; peptidoglycan biosynthesis.</text>
</comment>
<evidence type="ECO:0000256" key="7">
    <source>
        <dbReference type="ARBA" id="ARBA00022984"/>
    </source>
</evidence>
<comment type="caution">
    <text evidence="11">The sequence shown here is derived from an EMBL/GenBank/DDBJ whole genome shotgun (WGS) entry which is preliminary data.</text>
</comment>
<dbReference type="InterPro" id="IPR038063">
    <property type="entry name" value="Transpep_catalytic_dom"/>
</dbReference>
<evidence type="ECO:0000256" key="6">
    <source>
        <dbReference type="ARBA" id="ARBA00022960"/>
    </source>
</evidence>
<evidence type="ECO:0000256" key="5">
    <source>
        <dbReference type="ARBA" id="ARBA00022801"/>
    </source>
</evidence>
<evidence type="ECO:0000256" key="9">
    <source>
        <dbReference type="PROSITE-ProRule" id="PRU01373"/>
    </source>
</evidence>
<name>A0ABU4WEK2_9BACT</name>
<comment type="similarity">
    <text evidence="2">Belongs to the YkuD family.</text>
</comment>
<sequence length="176" mass="19766">MDIIDEIFKVCAKHNVKPTKHCIFVKIAKQKLYLFKEKSLIAEYPVSTSRNPPSCVEGSLGTPWGLHKIDGKIGDGLPLDTVFRARKPDGLLSEQTDEEKKKNLILGRIMRLRGLEEGLNSGGKFDTYSRYVYIHGTNQEDKIGTPNSHGCILIGSQNLKKIFDETEDGSIVYIEK</sequence>
<feature type="active site" description="Proton donor/acceptor" evidence="9">
    <location>
        <position position="135"/>
    </location>
</feature>
<accession>A0ABU4WEK2</accession>
<keyword evidence="6 9" id="KW-0133">Cell shape</keyword>
<evidence type="ECO:0000259" key="10">
    <source>
        <dbReference type="PROSITE" id="PS52029"/>
    </source>
</evidence>
<evidence type="ECO:0000256" key="1">
    <source>
        <dbReference type="ARBA" id="ARBA00004752"/>
    </source>
</evidence>
<evidence type="ECO:0000256" key="3">
    <source>
        <dbReference type="ARBA" id="ARBA00022676"/>
    </source>
</evidence>
<organism evidence="11 12">
    <name type="scientific">Intestinicryptomonas porci</name>
    <dbReference type="NCBI Taxonomy" id="2926320"/>
    <lineage>
        <taxon>Bacteria</taxon>
        <taxon>Pseudomonadati</taxon>
        <taxon>Verrucomicrobiota</taxon>
        <taxon>Opitutia</taxon>
        <taxon>Opitutales</taxon>
        <taxon>Intestinicryptomonaceae</taxon>
        <taxon>Intestinicryptomonas</taxon>
    </lineage>
</organism>
<reference evidence="11 12" key="1">
    <citation type="submission" date="2022-03" db="EMBL/GenBank/DDBJ databases">
        <title>Novel taxa within the pig intestine.</title>
        <authorList>
            <person name="Wylensek D."/>
            <person name="Bishof K."/>
            <person name="Afrizal A."/>
            <person name="Clavel T."/>
        </authorList>
    </citation>
    <scope>NUCLEOTIDE SEQUENCE [LARGE SCALE GENOMIC DNA]</scope>
    <source>
        <strain evidence="11 12">CLA-KB-P66</strain>
    </source>
</reference>
<feature type="active site" description="Nucleophile" evidence="9">
    <location>
        <position position="151"/>
    </location>
</feature>
<evidence type="ECO:0000313" key="12">
    <source>
        <dbReference type="Proteomes" id="UP001275932"/>
    </source>
</evidence>
<dbReference type="CDD" id="cd16913">
    <property type="entry name" value="YkuD_like"/>
    <property type="match status" value="1"/>
</dbReference>
<evidence type="ECO:0000313" key="11">
    <source>
        <dbReference type="EMBL" id="MDX8414995.1"/>
    </source>
</evidence>
<dbReference type="PROSITE" id="PS52029">
    <property type="entry name" value="LD_TPASE"/>
    <property type="match status" value="1"/>
</dbReference>
<protein>
    <submittedName>
        <fullName evidence="11">L,D-transpeptidase</fullName>
    </submittedName>
</protein>
<proteinExistence type="inferred from homology"/>
<keyword evidence="12" id="KW-1185">Reference proteome</keyword>
<dbReference type="Gene3D" id="2.40.440.10">
    <property type="entry name" value="L,D-transpeptidase catalytic domain-like"/>
    <property type="match status" value="1"/>
</dbReference>
<dbReference type="RefSeq" id="WP_370396442.1">
    <property type="nucleotide sequence ID" value="NZ_JALBUT010000002.1"/>
</dbReference>
<feature type="domain" description="L,D-TPase catalytic" evidence="10">
    <location>
        <begin position="21"/>
        <end position="175"/>
    </location>
</feature>
<keyword evidence="7 9" id="KW-0573">Peptidoglycan synthesis</keyword>
<evidence type="ECO:0000256" key="8">
    <source>
        <dbReference type="ARBA" id="ARBA00023316"/>
    </source>
</evidence>
<dbReference type="PANTHER" id="PTHR30582:SF24">
    <property type="entry name" value="L,D-TRANSPEPTIDASE ERFK_SRFK-RELATED"/>
    <property type="match status" value="1"/>
</dbReference>
<evidence type="ECO:0000256" key="2">
    <source>
        <dbReference type="ARBA" id="ARBA00005992"/>
    </source>
</evidence>